<dbReference type="EMBL" id="JAACJK010000061">
    <property type="protein sequence ID" value="KAF5335485.1"/>
    <property type="molecule type" value="Genomic_DNA"/>
</dbReference>
<dbReference type="Proteomes" id="UP000541558">
    <property type="component" value="Unassembled WGS sequence"/>
</dbReference>
<comment type="caution">
    <text evidence="2">The sequence shown here is derived from an EMBL/GenBank/DDBJ whole genome shotgun (WGS) entry which is preliminary data.</text>
</comment>
<feature type="region of interest" description="Disordered" evidence="1">
    <location>
        <begin position="70"/>
        <end position="108"/>
    </location>
</feature>
<accession>A0A8H5FFQ8</accession>
<proteinExistence type="predicted"/>
<evidence type="ECO:0000313" key="2">
    <source>
        <dbReference type="EMBL" id="KAF5335485.1"/>
    </source>
</evidence>
<organism evidence="2 3">
    <name type="scientific">Ephemerocybe angulata</name>
    <dbReference type="NCBI Taxonomy" id="980116"/>
    <lineage>
        <taxon>Eukaryota</taxon>
        <taxon>Fungi</taxon>
        <taxon>Dikarya</taxon>
        <taxon>Basidiomycota</taxon>
        <taxon>Agaricomycotina</taxon>
        <taxon>Agaricomycetes</taxon>
        <taxon>Agaricomycetidae</taxon>
        <taxon>Agaricales</taxon>
        <taxon>Agaricineae</taxon>
        <taxon>Psathyrellaceae</taxon>
        <taxon>Ephemerocybe</taxon>
    </lineage>
</organism>
<protein>
    <submittedName>
        <fullName evidence="2">Uncharacterized protein</fullName>
    </submittedName>
</protein>
<dbReference type="OrthoDB" id="10377965at2759"/>
<name>A0A8H5FFQ8_9AGAR</name>
<evidence type="ECO:0000256" key="1">
    <source>
        <dbReference type="SAM" id="MobiDB-lite"/>
    </source>
</evidence>
<gene>
    <name evidence="2" type="ORF">D9611_012135</name>
</gene>
<sequence>MFEPTVLVQGKALTRAHLALSRFQYGGIYMPIVPMRRRRMGEDGGGSAGASCAMRSEVWKTDMTEALQARRPCHHMHRPGVRPFSTRGDGSTCDGHTPDDGLGGVGVMGAGDGGRVLTTRELAK</sequence>
<evidence type="ECO:0000313" key="3">
    <source>
        <dbReference type="Proteomes" id="UP000541558"/>
    </source>
</evidence>
<keyword evidence="3" id="KW-1185">Reference proteome</keyword>
<feature type="compositionally biased region" description="Basic residues" evidence="1">
    <location>
        <begin position="71"/>
        <end position="80"/>
    </location>
</feature>
<dbReference type="AlphaFoldDB" id="A0A8H5FFQ8"/>
<reference evidence="2 3" key="1">
    <citation type="journal article" date="2020" name="ISME J.">
        <title>Uncovering the hidden diversity of litter-decomposition mechanisms in mushroom-forming fungi.</title>
        <authorList>
            <person name="Floudas D."/>
            <person name="Bentzer J."/>
            <person name="Ahren D."/>
            <person name="Johansson T."/>
            <person name="Persson P."/>
            <person name="Tunlid A."/>
        </authorList>
    </citation>
    <scope>NUCLEOTIDE SEQUENCE [LARGE SCALE GENOMIC DNA]</scope>
    <source>
        <strain evidence="2 3">CBS 175.51</strain>
    </source>
</reference>